<proteinExistence type="predicted"/>
<sequence>MDSTALKEVHRQIRDAQPDSTRVRLHRAISWLNRAEQEDEDTDARFLFLWIALNAAYAQEFGFENAEREQLRRFFDALLRHDKQGSLQDILFKQFPGPIRTLIGNRFVYARFWKALREHDSSDQWAERFAKDQRSALQAVVERRTEVVLSIVLDRLYVLRNQLVHGGATWDSHANREQLRDGAAILGQLVPAILHLMMRDDAPDLGEVAYPMIPI</sequence>
<evidence type="ECO:0000313" key="2">
    <source>
        <dbReference type="Proteomes" id="UP000001867"/>
    </source>
</evidence>
<organism evidence="1 2">
    <name type="scientific">Stenotrophomonas maltophilia (strain R551-3)</name>
    <dbReference type="NCBI Taxonomy" id="391008"/>
    <lineage>
        <taxon>Bacteria</taxon>
        <taxon>Pseudomonadati</taxon>
        <taxon>Pseudomonadota</taxon>
        <taxon>Gammaproteobacteria</taxon>
        <taxon>Lysobacterales</taxon>
        <taxon>Lysobacteraceae</taxon>
        <taxon>Stenotrophomonas</taxon>
        <taxon>Stenotrophomonas maltophilia group</taxon>
    </lineage>
</organism>
<protein>
    <submittedName>
        <fullName evidence="1">Uncharacterized protein</fullName>
    </submittedName>
</protein>
<dbReference type="STRING" id="391008.Smal_0369"/>
<dbReference type="AlphaFoldDB" id="B4SHN1"/>
<dbReference type="OrthoDB" id="1425096at2"/>
<gene>
    <name evidence="1" type="ordered locus">Smal_0369</name>
</gene>
<evidence type="ECO:0000313" key="1">
    <source>
        <dbReference type="EMBL" id="ACF50074.1"/>
    </source>
</evidence>
<reference evidence="1 2" key="1">
    <citation type="submission" date="2008-06" db="EMBL/GenBank/DDBJ databases">
        <title>Complete sequence of Stenotrophomonas maltophilia R551-3.</title>
        <authorList>
            <consortium name="US DOE Joint Genome Institute"/>
            <person name="Lucas S."/>
            <person name="Copeland A."/>
            <person name="Lapidus A."/>
            <person name="Glavina del Rio T."/>
            <person name="Dalin E."/>
            <person name="Tice H."/>
            <person name="Pitluck S."/>
            <person name="Chain P."/>
            <person name="Malfatti S."/>
            <person name="Shin M."/>
            <person name="Vergez L."/>
            <person name="Lang D."/>
            <person name="Schmutz J."/>
            <person name="Larimer F."/>
            <person name="Land M."/>
            <person name="Hauser L."/>
            <person name="Kyrpides N."/>
            <person name="Mikhailova N."/>
            <person name="Taghavi S."/>
            <person name="Monchy S."/>
            <person name="Newman L."/>
            <person name="Vangronsveld J."/>
            <person name="van der Lelie D."/>
            <person name="Richardson P."/>
        </authorList>
    </citation>
    <scope>NUCLEOTIDE SEQUENCE [LARGE SCALE GENOMIC DNA]</scope>
    <source>
        <strain evidence="1 2">R551-3</strain>
    </source>
</reference>
<dbReference type="EMBL" id="CP001111">
    <property type="protein sequence ID" value="ACF50074.1"/>
    <property type="molecule type" value="Genomic_DNA"/>
</dbReference>
<dbReference type="KEGG" id="smt:Smal_0369"/>
<dbReference type="HOGENOM" id="CLU_091717_0_0_6"/>
<accession>B4SHN1</accession>
<dbReference type="Proteomes" id="UP000001867">
    <property type="component" value="Chromosome"/>
</dbReference>
<name>B4SHN1_STRM5</name>
<dbReference type="eggNOG" id="ENOG502Z83Q">
    <property type="taxonomic scope" value="Bacteria"/>
</dbReference>
<dbReference type="RefSeq" id="WP_012509880.1">
    <property type="nucleotide sequence ID" value="NC_011071.1"/>
</dbReference>